<gene>
    <name evidence="2" type="ORF">LIER_43689</name>
</gene>
<evidence type="ECO:0000259" key="1">
    <source>
        <dbReference type="Pfam" id="PF07727"/>
    </source>
</evidence>
<dbReference type="InterPro" id="IPR043502">
    <property type="entry name" value="DNA/RNA_pol_sf"/>
</dbReference>
<comment type="caution">
    <text evidence="2">The sequence shown here is derived from an EMBL/GenBank/DDBJ whole genome shotgun (WGS) entry which is preliminary data.</text>
</comment>
<dbReference type="Pfam" id="PF07727">
    <property type="entry name" value="RVT_2"/>
    <property type="match status" value="1"/>
</dbReference>
<protein>
    <recommendedName>
        <fullName evidence="1">Reverse transcriptase Ty1/copia-type domain-containing protein</fullName>
    </recommendedName>
</protein>
<organism evidence="2 3">
    <name type="scientific">Lithospermum erythrorhizon</name>
    <name type="common">Purple gromwell</name>
    <name type="synonym">Lithospermum officinale var. erythrorhizon</name>
    <dbReference type="NCBI Taxonomy" id="34254"/>
    <lineage>
        <taxon>Eukaryota</taxon>
        <taxon>Viridiplantae</taxon>
        <taxon>Streptophyta</taxon>
        <taxon>Embryophyta</taxon>
        <taxon>Tracheophyta</taxon>
        <taxon>Spermatophyta</taxon>
        <taxon>Magnoliopsida</taxon>
        <taxon>eudicotyledons</taxon>
        <taxon>Gunneridae</taxon>
        <taxon>Pentapetalae</taxon>
        <taxon>asterids</taxon>
        <taxon>lamiids</taxon>
        <taxon>Boraginales</taxon>
        <taxon>Boraginaceae</taxon>
        <taxon>Boraginoideae</taxon>
        <taxon>Lithospermeae</taxon>
        <taxon>Lithospermum</taxon>
    </lineage>
</organism>
<feature type="domain" description="Reverse transcriptase Ty1/copia-type" evidence="1">
    <location>
        <begin position="31"/>
        <end position="129"/>
    </location>
</feature>
<evidence type="ECO:0000313" key="2">
    <source>
        <dbReference type="EMBL" id="GAA0164681.1"/>
    </source>
</evidence>
<keyword evidence="3" id="KW-1185">Reference proteome</keyword>
<dbReference type="InterPro" id="IPR013103">
    <property type="entry name" value="RVT_2"/>
</dbReference>
<dbReference type="EMBL" id="BAABME010037618">
    <property type="protein sequence ID" value="GAA0164681.1"/>
    <property type="molecule type" value="Genomic_DNA"/>
</dbReference>
<name>A0AAV3QND4_LITER</name>
<sequence>MDVNNTFMHGNLYEVIYMQNPPGLELEHAGQSENNHFLFIKAIGGKFTVLLVYVDDILVAENELSKLEAIKQHLHKGFTIKDLGKIKFFLGVKVMQTNQGIYLNKRKYVVDMIRDMGLLRCKPGKTPMVTLLHLRDDQSLLLTDVHLYRRRLLYLGFTKLDIVITRSV</sequence>
<accession>A0AAV3QND4</accession>
<dbReference type="Proteomes" id="UP001454036">
    <property type="component" value="Unassembled WGS sequence"/>
</dbReference>
<proteinExistence type="predicted"/>
<reference evidence="2 3" key="1">
    <citation type="submission" date="2024-01" db="EMBL/GenBank/DDBJ databases">
        <title>The complete chloroplast genome sequence of Lithospermum erythrorhizon: insights into the phylogenetic relationship among Boraginaceae species and the maternal lineages of purple gromwells.</title>
        <authorList>
            <person name="Okada T."/>
            <person name="Watanabe K."/>
        </authorList>
    </citation>
    <scope>NUCLEOTIDE SEQUENCE [LARGE SCALE GENOMIC DNA]</scope>
</reference>
<evidence type="ECO:0000313" key="3">
    <source>
        <dbReference type="Proteomes" id="UP001454036"/>
    </source>
</evidence>
<dbReference type="SUPFAM" id="SSF56672">
    <property type="entry name" value="DNA/RNA polymerases"/>
    <property type="match status" value="1"/>
</dbReference>
<dbReference type="AlphaFoldDB" id="A0AAV3QND4"/>